<proteinExistence type="inferred from homology"/>
<dbReference type="PIRSF" id="PIRSF002111">
    <property type="entry name" value="RpsA"/>
    <property type="match status" value="1"/>
</dbReference>
<dbReference type="CDD" id="cd04465">
    <property type="entry name" value="S1_RPS1_repeat_ec2_hs2"/>
    <property type="match status" value="1"/>
</dbReference>
<dbReference type="AlphaFoldDB" id="A0A381TUK0"/>
<organism evidence="9">
    <name type="scientific">marine metagenome</name>
    <dbReference type="NCBI Taxonomy" id="408172"/>
    <lineage>
        <taxon>unclassified sequences</taxon>
        <taxon>metagenomes</taxon>
        <taxon>ecological metagenomes</taxon>
    </lineage>
</organism>
<dbReference type="InterPro" id="IPR035104">
    <property type="entry name" value="Ribosomal_protein_S1-like"/>
</dbReference>
<dbReference type="GO" id="GO:0006412">
    <property type="term" value="P:translation"/>
    <property type="evidence" value="ECO:0007669"/>
    <property type="project" value="InterPro"/>
</dbReference>
<dbReference type="SMART" id="SM00316">
    <property type="entry name" value="S1"/>
    <property type="match status" value="6"/>
</dbReference>
<protein>
    <recommendedName>
        <fullName evidence="6">Small ribosomal subunit protein bS1</fullName>
    </recommendedName>
    <alternativeName>
        <fullName evidence="7">30S ribosomal protein S1</fullName>
    </alternativeName>
</protein>
<gene>
    <name evidence="9" type="ORF">METZ01_LOCUS72569</name>
</gene>
<dbReference type="FunFam" id="2.40.50.140:FF:000011">
    <property type="entry name" value="30S ribosomal protein S1"/>
    <property type="match status" value="1"/>
</dbReference>
<feature type="domain" description="S1 motif" evidence="8">
    <location>
        <begin position="451"/>
        <end position="520"/>
    </location>
</feature>
<feature type="domain" description="S1 motif" evidence="8">
    <location>
        <begin position="105"/>
        <end position="171"/>
    </location>
</feature>
<dbReference type="InterPro" id="IPR000110">
    <property type="entry name" value="Ribosomal_bS1"/>
</dbReference>
<dbReference type="Gene3D" id="2.40.50.140">
    <property type="entry name" value="Nucleic acid-binding proteins"/>
    <property type="match status" value="6"/>
</dbReference>
<dbReference type="CDD" id="cd05688">
    <property type="entry name" value="S1_RPS1_repeat_ec3"/>
    <property type="match status" value="1"/>
</dbReference>
<keyword evidence="5" id="KW-0687">Ribonucleoprotein</keyword>
<dbReference type="PANTHER" id="PTHR10724">
    <property type="entry name" value="30S RIBOSOMAL PROTEIN S1"/>
    <property type="match status" value="1"/>
</dbReference>
<dbReference type="GO" id="GO:0003729">
    <property type="term" value="F:mRNA binding"/>
    <property type="evidence" value="ECO:0007669"/>
    <property type="project" value="TreeGrafter"/>
</dbReference>
<dbReference type="NCBIfam" id="TIGR00717">
    <property type="entry name" value="rpsA"/>
    <property type="match status" value="1"/>
</dbReference>
<sequence>MNENFETLFENSKYSQNLKKGQIVQADVIDITSDHAILNAGLKSESTVSISQFKNPEGEIEIKIGDTVEVSLEDIEDGEGRTKLSRQRAKNEATWKEITKALEENSVINGFIKNRVKGGFTVLIGQINAFLPGSLVDIRPVRDTQYLEGTNSEFKVIKAEKRANNIVLSRKAAIQGDNIESKTELMEKINEGDTIEGIVKNLTDYGAFIDLGGIDGLLHITDISWKKIKHPSQHLTIADKVKVKILALDKEKQRVSLGLKQLDQDPWDKIIEEFEVGNKMTCGISNITDYGLFVEIKDGIEGLVHVSEIDWTNNNPNPHKIAKIGDDVEVMILDIDSIKRRVSLGIKQCLPNPWEIFSQNFSNNDRIKGTIKSITDFGIFIGLEGNIDGLVHVSDISWENENTINLGDYKKGTEIEAVILSIDPQRQRISLGIKQLEDDPFTIFMTNNPKGKIVNGIASEIDQSNALVMIDENVKGLLNISEVSRDNLQDIRTVFKGGDKVEAKIIGFDKKNRTVKLSIKAKEATEEKEALESYKADESESIAKTSLGDLLKSKFTKKEKSD</sequence>
<evidence type="ECO:0000256" key="1">
    <source>
        <dbReference type="ARBA" id="ARBA00006767"/>
    </source>
</evidence>
<dbReference type="CDD" id="cd05687">
    <property type="entry name" value="S1_RPS1_repeat_ec1_hs1"/>
    <property type="match status" value="1"/>
</dbReference>
<evidence type="ECO:0000256" key="2">
    <source>
        <dbReference type="ARBA" id="ARBA00022737"/>
    </source>
</evidence>
<evidence type="ECO:0000256" key="3">
    <source>
        <dbReference type="ARBA" id="ARBA00022884"/>
    </source>
</evidence>
<evidence type="ECO:0000256" key="4">
    <source>
        <dbReference type="ARBA" id="ARBA00022980"/>
    </source>
</evidence>
<evidence type="ECO:0000313" key="9">
    <source>
        <dbReference type="EMBL" id="SVA19715.1"/>
    </source>
</evidence>
<accession>A0A381TUK0</accession>
<dbReference type="EMBL" id="UINC01005193">
    <property type="protein sequence ID" value="SVA19715.1"/>
    <property type="molecule type" value="Genomic_DNA"/>
</dbReference>
<dbReference type="GO" id="GO:0003735">
    <property type="term" value="F:structural constituent of ribosome"/>
    <property type="evidence" value="ECO:0007669"/>
    <property type="project" value="InterPro"/>
</dbReference>
<dbReference type="InterPro" id="IPR050437">
    <property type="entry name" value="Ribos_protein_bS1-like"/>
</dbReference>
<dbReference type="PANTHER" id="PTHR10724:SF7">
    <property type="entry name" value="SMALL RIBOSOMAL SUBUNIT PROTEIN BS1C"/>
    <property type="match status" value="1"/>
</dbReference>
<dbReference type="NCBIfam" id="NF004954">
    <property type="entry name" value="PRK06299.1-4"/>
    <property type="match status" value="1"/>
</dbReference>
<keyword evidence="4" id="KW-0689">Ribosomal protein</keyword>
<feature type="domain" description="S1 motif" evidence="8">
    <location>
        <begin position="192"/>
        <end position="260"/>
    </location>
</feature>
<dbReference type="PRINTS" id="PR00681">
    <property type="entry name" value="RIBOSOMALS1"/>
</dbReference>
<keyword evidence="2" id="KW-0677">Repeat</keyword>
<dbReference type="PROSITE" id="PS50126">
    <property type="entry name" value="S1"/>
    <property type="match status" value="6"/>
</dbReference>
<evidence type="ECO:0000256" key="5">
    <source>
        <dbReference type="ARBA" id="ARBA00023274"/>
    </source>
</evidence>
<comment type="similarity">
    <text evidence="1">Belongs to the bacterial ribosomal protein bS1 family.</text>
</comment>
<name>A0A381TUK0_9ZZZZ</name>
<dbReference type="NCBIfam" id="NF004952">
    <property type="entry name" value="PRK06299.1-2"/>
    <property type="match status" value="1"/>
</dbReference>
<dbReference type="FunFam" id="2.40.50.140:FF:000018">
    <property type="entry name" value="30S ribosomal protein S1"/>
    <property type="match status" value="1"/>
</dbReference>
<dbReference type="SUPFAM" id="SSF50249">
    <property type="entry name" value="Nucleic acid-binding proteins"/>
    <property type="match status" value="6"/>
</dbReference>
<feature type="domain" description="S1 motif" evidence="8">
    <location>
        <begin position="21"/>
        <end position="87"/>
    </location>
</feature>
<feature type="domain" description="S1 motif" evidence="8">
    <location>
        <begin position="364"/>
        <end position="434"/>
    </location>
</feature>
<dbReference type="GO" id="GO:0022627">
    <property type="term" value="C:cytosolic small ribosomal subunit"/>
    <property type="evidence" value="ECO:0007669"/>
    <property type="project" value="TreeGrafter"/>
</dbReference>
<feature type="domain" description="S1 motif" evidence="8">
    <location>
        <begin position="277"/>
        <end position="347"/>
    </location>
</feature>
<dbReference type="Pfam" id="PF00575">
    <property type="entry name" value="S1"/>
    <property type="match status" value="6"/>
</dbReference>
<keyword evidence="3" id="KW-0694">RNA-binding</keyword>
<reference evidence="9" key="1">
    <citation type="submission" date="2018-05" db="EMBL/GenBank/DDBJ databases">
        <authorList>
            <person name="Lanie J.A."/>
            <person name="Ng W.-L."/>
            <person name="Kazmierczak K.M."/>
            <person name="Andrzejewski T.M."/>
            <person name="Davidsen T.M."/>
            <person name="Wayne K.J."/>
            <person name="Tettelin H."/>
            <person name="Glass J.I."/>
            <person name="Rusch D."/>
            <person name="Podicherti R."/>
            <person name="Tsui H.-C.T."/>
            <person name="Winkler M.E."/>
        </authorList>
    </citation>
    <scope>NUCLEOTIDE SEQUENCE</scope>
</reference>
<evidence type="ECO:0000256" key="6">
    <source>
        <dbReference type="ARBA" id="ARBA00035293"/>
    </source>
</evidence>
<dbReference type="InterPro" id="IPR012340">
    <property type="entry name" value="NA-bd_OB-fold"/>
</dbReference>
<evidence type="ECO:0000259" key="8">
    <source>
        <dbReference type="PROSITE" id="PS50126"/>
    </source>
</evidence>
<evidence type="ECO:0000256" key="7">
    <source>
        <dbReference type="ARBA" id="ARBA00035517"/>
    </source>
</evidence>
<dbReference type="InterPro" id="IPR003029">
    <property type="entry name" value="S1_domain"/>
</dbReference>